<evidence type="ECO:0000256" key="1">
    <source>
        <dbReference type="SAM" id="MobiDB-lite"/>
    </source>
</evidence>
<dbReference type="Proteomes" id="UP000029549">
    <property type="component" value="Unassembled WGS sequence"/>
</dbReference>
<reference evidence="2 3" key="1">
    <citation type="submission" date="2013-09" db="EMBL/GenBank/DDBJ databases">
        <title>High correlation between genotypes and phenotypes of environmental bacteria Comamonas testosteroni strains.</title>
        <authorList>
            <person name="Liu L."/>
            <person name="Zhu W."/>
            <person name="Xia X."/>
            <person name="Xu B."/>
            <person name="Luo M."/>
            <person name="Wang G."/>
        </authorList>
    </citation>
    <scope>NUCLEOTIDE SEQUENCE [LARGE SCALE GENOMIC DNA]</scope>
    <source>
        <strain evidence="2 3">DF2</strain>
    </source>
</reference>
<evidence type="ECO:0000313" key="2">
    <source>
        <dbReference type="EMBL" id="KGH06925.1"/>
    </source>
</evidence>
<organism evidence="2 3">
    <name type="scientific">Comamonas thiooxydans</name>
    <dbReference type="NCBI Taxonomy" id="363952"/>
    <lineage>
        <taxon>Bacteria</taxon>
        <taxon>Pseudomonadati</taxon>
        <taxon>Pseudomonadota</taxon>
        <taxon>Betaproteobacteria</taxon>
        <taxon>Burkholderiales</taxon>
        <taxon>Comamonadaceae</taxon>
        <taxon>Comamonas</taxon>
    </lineage>
</organism>
<gene>
    <name evidence="2" type="ORF">P608_21765</name>
</gene>
<evidence type="ECO:0000313" key="3">
    <source>
        <dbReference type="Proteomes" id="UP000029549"/>
    </source>
</evidence>
<dbReference type="EMBL" id="AWTP01000140">
    <property type="protein sequence ID" value="KGH06925.1"/>
    <property type="molecule type" value="Genomic_DNA"/>
</dbReference>
<dbReference type="RefSeq" id="WP_165570885.1">
    <property type="nucleotide sequence ID" value="NZ_AWTM01000104.1"/>
</dbReference>
<name>A0A0E3CCN2_9BURK</name>
<accession>A0A0E3CCN2</accession>
<sequence>MSKKTPAQESLQLATPDGGTTNVEKYEFEPIKGYPMLNWRGKRPF</sequence>
<feature type="region of interest" description="Disordered" evidence="1">
    <location>
        <begin position="1"/>
        <end position="22"/>
    </location>
</feature>
<proteinExistence type="predicted"/>
<keyword evidence="3" id="KW-1185">Reference proteome</keyword>
<dbReference type="AlphaFoldDB" id="A0A0E3CCN2"/>
<comment type="caution">
    <text evidence="2">The sequence shown here is derived from an EMBL/GenBank/DDBJ whole genome shotgun (WGS) entry which is preliminary data.</text>
</comment>
<protein>
    <submittedName>
        <fullName evidence="2">Uncharacterized protein</fullName>
    </submittedName>
</protein>